<sequence length="92" mass="10094">MSRTPEQVAADQALTAAIEQVLLAYADDGQAWVLTEYVVISAQQRFDDHGHGVTAVGCFNRDDAVPVHRILGLVEYAATRTRKTIATLDEDH</sequence>
<dbReference type="EMBL" id="FLRH01000003">
    <property type="protein sequence ID" value="SBT63940.1"/>
    <property type="molecule type" value="Genomic_DNA"/>
</dbReference>
<dbReference type="Pfam" id="PF23850">
    <property type="entry name" value="DUF7213"/>
    <property type="match status" value="1"/>
</dbReference>
<dbReference type="Proteomes" id="UP000199558">
    <property type="component" value="Unassembled WGS sequence"/>
</dbReference>
<name>A0A1A9B357_9ACTN</name>
<dbReference type="AlphaFoldDB" id="A0A1A9B357"/>
<gene>
    <name evidence="1" type="ORF">GA0070622_0908</name>
</gene>
<evidence type="ECO:0000313" key="2">
    <source>
        <dbReference type="Proteomes" id="UP000199558"/>
    </source>
</evidence>
<evidence type="ECO:0000313" key="1">
    <source>
        <dbReference type="EMBL" id="SBT63940.1"/>
    </source>
</evidence>
<proteinExistence type="predicted"/>
<reference evidence="2" key="1">
    <citation type="submission" date="2016-06" db="EMBL/GenBank/DDBJ databases">
        <authorList>
            <person name="Varghese N."/>
            <person name="Submissions Spin"/>
        </authorList>
    </citation>
    <scope>NUCLEOTIDE SEQUENCE [LARGE SCALE GENOMIC DNA]</scope>
    <source>
        <strain evidence="2">DSM 45794</strain>
    </source>
</reference>
<organism evidence="1 2">
    <name type="scientific">Micromonospora sediminicola</name>
    <dbReference type="NCBI Taxonomy" id="946078"/>
    <lineage>
        <taxon>Bacteria</taxon>
        <taxon>Bacillati</taxon>
        <taxon>Actinomycetota</taxon>
        <taxon>Actinomycetes</taxon>
        <taxon>Micromonosporales</taxon>
        <taxon>Micromonosporaceae</taxon>
        <taxon>Micromonospora</taxon>
    </lineage>
</organism>
<accession>A0A1A9B357</accession>
<dbReference type="RefSeq" id="WP_091568906.1">
    <property type="nucleotide sequence ID" value="NZ_FLRH01000003.1"/>
</dbReference>
<keyword evidence="2" id="KW-1185">Reference proteome</keyword>
<protein>
    <submittedName>
        <fullName evidence="1">Uncharacterized protein</fullName>
    </submittedName>
</protein>
<dbReference type="STRING" id="946078.GA0070622_0908"/>
<dbReference type="InterPro" id="IPR055637">
    <property type="entry name" value="DUF7213"/>
</dbReference>
<dbReference type="OrthoDB" id="3402196at2"/>